<name>A0ABR3GDL7_9PEZI</name>
<dbReference type="InterPro" id="IPR000719">
    <property type="entry name" value="Prot_kinase_dom"/>
</dbReference>
<dbReference type="PANTHER" id="PTHR37542:SF1">
    <property type="entry name" value="PRION-INHIBITION AND PROPAGATION HELO DOMAIN-CONTAINING PROTEIN"/>
    <property type="match status" value="1"/>
</dbReference>
<evidence type="ECO:0000313" key="4">
    <source>
        <dbReference type="Proteomes" id="UP001447188"/>
    </source>
</evidence>
<evidence type="ECO:0000256" key="1">
    <source>
        <dbReference type="SAM" id="Coils"/>
    </source>
</evidence>
<organism evidence="3 4">
    <name type="scientific">Discina gigas</name>
    <dbReference type="NCBI Taxonomy" id="1032678"/>
    <lineage>
        <taxon>Eukaryota</taxon>
        <taxon>Fungi</taxon>
        <taxon>Dikarya</taxon>
        <taxon>Ascomycota</taxon>
        <taxon>Pezizomycotina</taxon>
        <taxon>Pezizomycetes</taxon>
        <taxon>Pezizales</taxon>
        <taxon>Discinaceae</taxon>
        <taxon>Discina</taxon>
    </lineage>
</organism>
<sequence length="514" mass="58497">MAEVTGLALSVLGGADICVRAGRSLYAKYRSYKDAEVELSELSLRLKTHWYKIEAKISLIKDLDHALEENLKIHFTELFELLSRKLEDARVRLQTIELKQTRLNRVKFAALVKRTLEEAITQLDKWQNQLDWTWFLMARITNPIVDQQLTAQRTRTSDSALAIMRLRETMRPAPQTTEKSIFIPASDLGHEKIVSLPYSPFLLAKLFRPERNVLVDIVASRGGPGVGPEVAKVGIRDIARVLSQANPMKFGIMACRGVVESTDSGVGIFKFVFEIPDHLNNPRSLRSLLVDSRGQRRPPYPLSERFELAKRLARSVMFVHSSNMVHKNIRPDTIVIFQGEISCLGIPFLLGFEKIRAVNAFTNLMGDAEWQKNLYRHPNRQGLRHEESYKMQHDIYSFGVCLLEIGLWSSFIFWNEETGSFEPDPDLHISELLAYKDQRKKANGIKEILLDMATKQLPSTMGPIYAEIAVACLMCLDRGNNGFGNEEEFTDEDGISVGVRYVEKVLMRLEEISV</sequence>
<keyword evidence="4" id="KW-1185">Reference proteome</keyword>
<evidence type="ECO:0000313" key="3">
    <source>
        <dbReference type="EMBL" id="KAL0634024.1"/>
    </source>
</evidence>
<proteinExistence type="predicted"/>
<accession>A0ABR3GDL7</accession>
<dbReference type="EMBL" id="JBBBZM010000106">
    <property type="protein sequence ID" value="KAL0634024.1"/>
    <property type="molecule type" value="Genomic_DNA"/>
</dbReference>
<dbReference type="InterPro" id="IPR011009">
    <property type="entry name" value="Kinase-like_dom_sf"/>
</dbReference>
<feature type="domain" description="Protein kinase" evidence="2">
    <location>
        <begin position="134"/>
        <end position="514"/>
    </location>
</feature>
<dbReference type="Gene3D" id="1.10.510.10">
    <property type="entry name" value="Transferase(Phosphotransferase) domain 1"/>
    <property type="match status" value="1"/>
</dbReference>
<keyword evidence="1" id="KW-0175">Coiled coil</keyword>
<dbReference type="Proteomes" id="UP001447188">
    <property type="component" value="Unassembled WGS sequence"/>
</dbReference>
<gene>
    <name evidence="3" type="ORF">Q9L58_007042</name>
</gene>
<comment type="caution">
    <text evidence="3">The sequence shown here is derived from an EMBL/GenBank/DDBJ whole genome shotgun (WGS) entry which is preliminary data.</text>
</comment>
<feature type="coiled-coil region" evidence="1">
    <location>
        <begin position="79"/>
        <end position="129"/>
    </location>
</feature>
<reference evidence="3 4" key="1">
    <citation type="submission" date="2024-02" db="EMBL/GenBank/DDBJ databases">
        <title>Discinaceae phylogenomics.</title>
        <authorList>
            <person name="Dirks A.C."/>
            <person name="James T.Y."/>
        </authorList>
    </citation>
    <scope>NUCLEOTIDE SEQUENCE [LARGE SCALE GENOMIC DNA]</scope>
    <source>
        <strain evidence="3 4">ACD0624</strain>
    </source>
</reference>
<evidence type="ECO:0000259" key="2">
    <source>
        <dbReference type="PROSITE" id="PS50011"/>
    </source>
</evidence>
<dbReference type="PROSITE" id="PS50011">
    <property type="entry name" value="PROTEIN_KINASE_DOM"/>
    <property type="match status" value="1"/>
</dbReference>
<protein>
    <recommendedName>
        <fullName evidence="2">Protein kinase domain-containing protein</fullName>
    </recommendedName>
</protein>
<dbReference type="PANTHER" id="PTHR37542">
    <property type="entry name" value="HELO DOMAIN-CONTAINING PROTEIN-RELATED"/>
    <property type="match status" value="1"/>
</dbReference>
<dbReference type="SUPFAM" id="SSF56112">
    <property type="entry name" value="Protein kinase-like (PK-like)"/>
    <property type="match status" value="1"/>
</dbReference>